<evidence type="ECO:0000256" key="1">
    <source>
        <dbReference type="SAM" id="MobiDB-lite"/>
    </source>
</evidence>
<evidence type="ECO:0000256" key="2">
    <source>
        <dbReference type="SAM" id="Phobius"/>
    </source>
</evidence>
<sequence length="192" mass="21016">MSRPWQKLDLSGGGLQSVNQNLAGRLRKRTTTWALWPLFPLGLHRLYLGDRRGAIALPLLTLGALGLWWAGWAPVAAALATVVLGWGVVDLFRIEGLRAEVNKTLRKQAFLGGGATPPAGYRGRYPQESEDPEAAIAAYSAEKEREHGGHMPPRTGEDDSGGRMPSFTEQEKMLREMARERDADEPKSGGND</sequence>
<dbReference type="EMBL" id="FOMJ01000003">
    <property type="protein sequence ID" value="SFD22367.1"/>
    <property type="molecule type" value="Genomic_DNA"/>
</dbReference>
<keyword evidence="2" id="KW-1133">Transmembrane helix</keyword>
<organism evidence="3 4">
    <name type="scientific">Thiohalospira halophila DSM 15071</name>
    <dbReference type="NCBI Taxonomy" id="1123397"/>
    <lineage>
        <taxon>Bacteria</taxon>
        <taxon>Pseudomonadati</taxon>
        <taxon>Pseudomonadota</taxon>
        <taxon>Gammaproteobacteria</taxon>
        <taxon>Thiohalospirales</taxon>
        <taxon>Thiohalospiraceae</taxon>
        <taxon>Thiohalospira</taxon>
    </lineage>
</organism>
<dbReference type="STRING" id="1123397.SAMN05660831_01136"/>
<evidence type="ECO:0008006" key="5">
    <source>
        <dbReference type="Google" id="ProtNLM"/>
    </source>
</evidence>
<evidence type="ECO:0000313" key="4">
    <source>
        <dbReference type="Proteomes" id="UP000198611"/>
    </source>
</evidence>
<gene>
    <name evidence="3" type="ORF">SAMN05660831_01136</name>
</gene>
<dbReference type="AlphaFoldDB" id="A0A1I1QK40"/>
<feature type="region of interest" description="Disordered" evidence="1">
    <location>
        <begin position="116"/>
        <end position="192"/>
    </location>
</feature>
<evidence type="ECO:0000313" key="3">
    <source>
        <dbReference type="EMBL" id="SFD22367.1"/>
    </source>
</evidence>
<keyword evidence="2" id="KW-0472">Membrane</keyword>
<keyword evidence="4" id="KW-1185">Reference proteome</keyword>
<dbReference type="RefSeq" id="WP_093427800.1">
    <property type="nucleotide sequence ID" value="NZ_FOMJ01000003.1"/>
</dbReference>
<protein>
    <recommendedName>
        <fullName evidence="5">TM2 domain-containing protein</fullName>
    </recommendedName>
</protein>
<name>A0A1I1QK40_9GAMM</name>
<feature type="transmembrane region" description="Helical" evidence="2">
    <location>
        <begin position="76"/>
        <end position="94"/>
    </location>
</feature>
<reference evidence="3 4" key="1">
    <citation type="submission" date="2016-10" db="EMBL/GenBank/DDBJ databases">
        <authorList>
            <person name="de Groot N.N."/>
        </authorList>
    </citation>
    <scope>NUCLEOTIDE SEQUENCE [LARGE SCALE GENOMIC DNA]</scope>
    <source>
        <strain evidence="3 4">HL3</strain>
    </source>
</reference>
<proteinExistence type="predicted"/>
<feature type="compositionally biased region" description="Basic and acidic residues" evidence="1">
    <location>
        <begin position="169"/>
        <end position="192"/>
    </location>
</feature>
<keyword evidence="2" id="KW-0812">Transmembrane</keyword>
<accession>A0A1I1QK40</accession>
<dbReference type="Proteomes" id="UP000198611">
    <property type="component" value="Unassembled WGS sequence"/>
</dbReference>
<dbReference type="OrthoDB" id="8560624at2"/>
<feature type="compositionally biased region" description="Basic and acidic residues" evidence="1">
    <location>
        <begin position="141"/>
        <end position="161"/>
    </location>
</feature>